<dbReference type="Proteomes" id="UP000286287">
    <property type="component" value="Unassembled WGS sequence"/>
</dbReference>
<dbReference type="InterPro" id="IPR017946">
    <property type="entry name" value="PLC-like_Pdiesterase_TIM-brl"/>
</dbReference>
<dbReference type="PANTHER" id="PTHR46211">
    <property type="entry name" value="GLYCEROPHOSPHORYL DIESTER PHOSPHODIESTERASE"/>
    <property type="match status" value="1"/>
</dbReference>
<proteinExistence type="predicted"/>
<dbReference type="InterPro" id="IPR030395">
    <property type="entry name" value="GP_PDE_dom"/>
</dbReference>
<evidence type="ECO:0000259" key="1">
    <source>
        <dbReference type="PROSITE" id="PS51704"/>
    </source>
</evidence>
<dbReference type="OrthoDB" id="384721at2"/>
<sequence>MSPILLGHRGSPHQFRENTMPGYQAALAAGLDGVEVDVRRLLDGTLVLHHDAHLPDGRFLRDLRRSEVPAWLPTLPEFLAWMADTGTYANIEFKWEREVWRPDDRVERTLDLVRGLGLGQRVLVSSFNPLYLLAARQAAPEIERGFLFERELALALITTIMKVTASVALHPRFSLIDRKLMALARQRGWRVNTWTVNDVAEVQRLTGLGVDALIGNFPEVLLTARRRLDTAAP</sequence>
<dbReference type="SUPFAM" id="SSF51695">
    <property type="entry name" value="PLC-like phosphodiesterases"/>
    <property type="match status" value="1"/>
</dbReference>
<dbReference type="CDD" id="cd08556">
    <property type="entry name" value="GDPD"/>
    <property type="match status" value="1"/>
</dbReference>
<gene>
    <name evidence="2" type="ORF">D3875_12880</name>
</gene>
<protein>
    <submittedName>
        <fullName evidence="2">Glycerophosphodiester phosphodiesterase</fullName>
    </submittedName>
</protein>
<dbReference type="AlphaFoldDB" id="A0A418V8A8"/>
<reference evidence="2 3" key="1">
    <citation type="submission" date="2018-09" db="EMBL/GenBank/DDBJ databases">
        <authorList>
            <person name="Zhu H."/>
        </authorList>
    </citation>
    <scope>NUCLEOTIDE SEQUENCE [LARGE SCALE GENOMIC DNA]</scope>
    <source>
        <strain evidence="2 3">K2S05-167</strain>
    </source>
</reference>
<dbReference type="Gene3D" id="3.20.20.190">
    <property type="entry name" value="Phosphatidylinositol (PI) phosphodiesterase"/>
    <property type="match status" value="1"/>
</dbReference>
<organism evidence="2 3">
    <name type="scientific">Deinococcus cavernae</name>
    <dbReference type="NCBI Taxonomy" id="2320857"/>
    <lineage>
        <taxon>Bacteria</taxon>
        <taxon>Thermotogati</taxon>
        <taxon>Deinococcota</taxon>
        <taxon>Deinococci</taxon>
        <taxon>Deinococcales</taxon>
        <taxon>Deinococcaceae</taxon>
        <taxon>Deinococcus</taxon>
    </lineage>
</organism>
<dbReference type="PROSITE" id="PS51704">
    <property type="entry name" value="GP_PDE"/>
    <property type="match status" value="1"/>
</dbReference>
<dbReference type="EMBL" id="QYUJ01000014">
    <property type="protein sequence ID" value="RJF72307.1"/>
    <property type="molecule type" value="Genomic_DNA"/>
</dbReference>
<feature type="domain" description="GP-PDE" evidence="1">
    <location>
        <begin position="3"/>
        <end position="225"/>
    </location>
</feature>
<dbReference type="PANTHER" id="PTHR46211:SF1">
    <property type="entry name" value="GLYCEROPHOSPHODIESTER PHOSPHODIESTERASE, CYTOPLASMIC"/>
    <property type="match status" value="1"/>
</dbReference>
<dbReference type="GO" id="GO:0006629">
    <property type="term" value="P:lipid metabolic process"/>
    <property type="evidence" value="ECO:0007669"/>
    <property type="project" value="InterPro"/>
</dbReference>
<name>A0A418V8A8_9DEIO</name>
<accession>A0A418V8A8</accession>
<dbReference type="GO" id="GO:0008081">
    <property type="term" value="F:phosphoric diester hydrolase activity"/>
    <property type="evidence" value="ECO:0007669"/>
    <property type="project" value="InterPro"/>
</dbReference>
<dbReference type="Pfam" id="PF03009">
    <property type="entry name" value="GDPD"/>
    <property type="match status" value="1"/>
</dbReference>
<dbReference type="RefSeq" id="WP_119764309.1">
    <property type="nucleotide sequence ID" value="NZ_QYUJ01000014.1"/>
</dbReference>
<evidence type="ECO:0000313" key="2">
    <source>
        <dbReference type="EMBL" id="RJF72307.1"/>
    </source>
</evidence>
<keyword evidence="3" id="KW-1185">Reference proteome</keyword>
<evidence type="ECO:0000313" key="3">
    <source>
        <dbReference type="Proteomes" id="UP000286287"/>
    </source>
</evidence>
<comment type="caution">
    <text evidence="2">The sequence shown here is derived from an EMBL/GenBank/DDBJ whole genome shotgun (WGS) entry which is preliminary data.</text>
</comment>